<dbReference type="Gene3D" id="1.25.40.10">
    <property type="entry name" value="Tetratricopeptide repeat domain"/>
    <property type="match status" value="1"/>
</dbReference>
<gene>
    <name evidence="1" type="ORF">EDD29_4855</name>
</gene>
<dbReference type="RefSeq" id="WP_123666564.1">
    <property type="nucleotide sequence ID" value="NZ_RJKE01000001.1"/>
</dbReference>
<dbReference type="Proteomes" id="UP000272400">
    <property type="component" value="Unassembled WGS sequence"/>
</dbReference>
<accession>A0A3N1D180</accession>
<name>A0A3N1D180_9ACTN</name>
<evidence type="ECO:0008006" key="3">
    <source>
        <dbReference type="Google" id="ProtNLM"/>
    </source>
</evidence>
<proteinExistence type="predicted"/>
<dbReference type="EMBL" id="RJKE01000001">
    <property type="protein sequence ID" value="ROO87260.1"/>
    <property type="molecule type" value="Genomic_DNA"/>
</dbReference>
<keyword evidence="2" id="KW-1185">Reference proteome</keyword>
<dbReference type="AlphaFoldDB" id="A0A3N1D180"/>
<evidence type="ECO:0000313" key="1">
    <source>
        <dbReference type="EMBL" id="ROO87260.1"/>
    </source>
</evidence>
<organism evidence="1 2">
    <name type="scientific">Actinocorallia herbida</name>
    <dbReference type="NCBI Taxonomy" id="58109"/>
    <lineage>
        <taxon>Bacteria</taxon>
        <taxon>Bacillati</taxon>
        <taxon>Actinomycetota</taxon>
        <taxon>Actinomycetes</taxon>
        <taxon>Streptosporangiales</taxon>
        <taxon>Thermomonosporaceae</taxon>
        <taxon>Actinocorallia</taxon>
    </lineage>
</organism>
<dbReference type="InterPro" id="IPR011990">
    <property type="entry name" value="TPR-like_helical_dom_sf"/>
</dbReference>
<evidence type="ECO:0000313" key="2">
    <source>
        <dbReference type="Proteomes" id="UP000272400"/>
    </source>
</evidence>
<dbReference type="OrthoDB" id="3483855at2"/>
<sequence length="401" mass="44264">MYLVEFEEILEAVGGRIGRWVEKRDSADLLLRAGVRDAEALQSVVQAMPRSRRGVPPREPWLRAVTMAGLLFYARHVAGGDESDAREAERLLDTARERGGAEPLRAKAEIDAAALEPPVLGNAKNLDPLNRRAILTPQDAPLAWIDENAALLRHAMAAGGGLDLRVYESNLISLLSARYGRTGHLDDLGEAIELAESLVERTEPVHDAYARRLSSLAWLRQLAFTGNGDPEAFDEAVKLLRSAVRHTPADHEDHAMHLANLGRSLRLYHQTIPGPEVIAESVELLERAVAATADDEHPSTHATRRGELAVALAVSFAESGDPAHLEAATQRIHEAWALTPGNDHNIPDRLYEMSWIHRLRYEAGGHPADKRTARRAAKALRKVVPRGDPLREQAQRILREI</sequence>
<reference evidence="1 2" key="1">
    <citation type="submission" date="2018-11" db="EMBL/GenBank/DDBJ databases">
        <title>Sequencing the genomes of 1000 actinobacteria strains.</title>
        <authorList>
            <person name="Klenk H.-P."/>
        </authorList>
    </citation>
    <scope>NUCLEOTIDE SEQUENCE [LARGE SCALE GENOMIC DNA]</scope>
    <source>
        <strain evidence="1 2">DSM 44254</strain>
    </source>
</reference>
<protein>
    <recommendedName>
        <fullName evidence="3">Tetratricopeptide repeat protein</fullName>
    </recommendedName>
</protein>
<comment type="caution">
    <text evidence="1">The sequence shown here is derived from an EMBL/GenBank/DDBJ whole genome shotgun (WGS) entry which is preliminary data.</text>
</comment>